<gene>
    <name evidence="1" type="ORF">SAMN05421869_104144</name>
</gene>
<sequence>MYDVTQRLPHHFTKSLEDAAEARGQARGELRGRAQGMMIGEIEGRVRALLVVLEARGLQISEDYRIKIESCVDNYQLTAWIVHAITAETADEVFGEVI</sequence>
<evidence type="ECO:0008006" key="3">
    <source>
        <dbReference type="Google" id="ProtNLM"/>
    </source>
</evidence>
<reference evidence="1 2" key="1">
    <citation type="submission" date="2016-10" db="EMBL/GenBank/DDBJ databases">
        <authorList>
            <person name="de Groot N.N."/>
        </authorList>
    </citation>
    <scope>NUCLEOTIDE SEQUENCE [LARGE SCALE GENOMIC DNA]</scope>
    <source>
        <strain evidence="1 2">CGMCC 4.6533</strain>
    </source>
</reference>
<dbReference type="STRING" id="633440.SAMN05421869_104144"/>
<proteinExistence type="predicted"/>
<dbReference type="OrthoDB" id="3539696at2"/>
<dbReference type="RefSeq" id="WP_090930650.1">
    <property type="nucleotide sequence ID" value="NZ_FNDJ01000004.1"/>
</dbReference>
<evidence type="ECO:0000313" key="2">
    <source>
        <dbReference type="Proteomes" id="UP000199202"/>
    </source>
</evidence>
<dbReference type="AlphaFoldDB" id="A0A1G8HEB0"/>
<dbReference type="Proteomes" id="UP000199202">
    <property type="component" value="Unassembled WGS sequence"/>
</dbReference>
<dbReference type="EMBL" id="FNDJ01000004">
    <property type="protein sequence ID" value="SDI04939.1"/>
    <property type="molecule type" value="Genomic_DNA"/>
</dbReference>
<accession>A0A1G8HEB0</accession>
<evidence type="ECO:0000313" key="1">
    <source>
        <dbReference type="EMBL" id="SDI04939.1"/>
    </source>
</evidence>
<name>A0A1G8HEB0_9ACTN</name>
<keyword evidence="2" id="KW-1185">Reference proteome</keyword>
<protein>
    <recommendedName>
        <fullName evidence="3">DUF4351 domain-containing protein</fullName>
    </recommendedName>
</protein>
<organism evidence="1 2">
    <name type="scientific">Nonomuraea jiangxiensis</name>
    <dbReference type="NCBI Taxonomy" id="633440"/>
    <lineage>
        <taxon>Bacteria</taxon>
        <taxon>Bacillati</taxon>
        <taxon>Actinomycetota</taxon>
        <taxon>Actinomycetes</taxon>
        <taxon>Streptosporangiales</taxon>
        <taxon>Streptosporangiaceae</taxon>
        <taxon>Nonomuraea</taxon>
    </lineage>
</organism>